<dbReference type="GO" id="GO:0001965">
    <property type="term" value="F:G-protein alpha-subunit binding"/>
    <property type="evidence" value="ECO:0007669"/>
    <property type="project" value="TreeGrafter"/>
</dbReference>
<dbReference type="InterPro" id="IPR019734">
    <property type="entry name" value="TPR_rpt"/>
</dbReference>
<dbReference type="PATRIC" id="fig|1183438.3.peg.4051"/>
<dbReference type="SUPFAM" id="SSF48452">
    <property type="entry name" value="TPR-like"/>
    <property type="match status" value="2"/>
</dbReference>
<dbReference type="InterPro" id="IPR011990">
    <property type="entry name" value="TPR-like_helical_dom_sf"/>
</dbReference>
<reference evidence="4 5" key="1">
    <citation type="journal article" date="2013" name="PLoS ONE">
        <title>Cultivation and Complete Genome Sequencing of Gloeobacter kilaueensis sp. nov., from a Lava Cave in Kilauea Caldera, Hawai'i.</title>
        <authorList>
            <person name="Saw J.H."/>
            <person name="Schatz M."/>
            <person name="Brown M.V."/>
            <person name="Kunkel D.D."/>
            <person name="Foster J.S."/>
            <person name="Shick H."/>
            <person name="Christensen S."/>
            <person name="Hou S."/>
            <person name="Wan X."/>
            <person name="Donachie S.P."/>
        </authorList>
    </citation>
    <scope>NUCLEOTIDE SEQUENCE [LARGE SCALE GENOMIC DNA]</scope>
    <source>
        <strain evidence="5">JS</strain>
    </source>
</reference>
<dbReference type="PANTHER" id="PTHR45954">
    <property type="entry name" value="LD33695P"/>
    <property type="match status" value="1"/>
</dbReference>
<name>U5QN14_GLOK1</name>
<gene>
    <name evidence="4" type="ORF">GKIL_4116</name>
</gene>
<dbReference type="AlphaFoldDB" id="U5QN14"/>
<accession>U5QN14</accession>
<dbReference type="EMBL" id="CP003587">
    <property type="protein sequence ID" value="AGY60362.1"/>
    <property type="molecule type" value="Genomic_DNA"/>
</dbReference>
<dbReference type="RefSeq" id="WP_023175706.1">
    <property type="nucleotide sequence ID" value="NC_022600.1"/>
</dbReference>
<dbReference type="SMART" id="SM00028">
    <property type="entry name" value="TPR"/>
    <property type="match status" value="3"/>
</dbReference>
<evidence type="ECO:0008006" key="6">
    <source>
        <dbReference type="Google" id="ProtNLM"/>
    </source>
</evidence>
<dbReference type="GO" id="GO:0005938">
    <property type="term" value="C:cell cortex"/>
    <property type="evidence" value="ECO:0007669"/>
    <property type="project" value="TreeGrafter"/>
</dbReference>
<dbReference type="GO" id="GO:0005092">
    <property type="term" value="F:GDP-dissociation inhibitor activity"/>
    <property type="evidence" value="ECO:0007669"/>
    <property type="project" value="TreeGrafter"/>
</dbReference>
<organism evidence="4 5">
    <name type="scientific">Gloeobacter kilaueensis (strain ATCC BAA-2537 / CCAP 1431/1 / ULC 316 / JS1)</name>
    <dbReference type="NCBI Taxonomy" id="1183438"/>
    <lineage>
        <taxon>Bacteria</taxon>
        <taxon>Bacillati</taxon>
        <taxon>Cyanobacteriota</taxon>
        <taxon>Cyanophyceae</taxon>
        <taxon>Gloeobacterales</taxon>
        <taxon>Gloeobacteraceae</taxon>
        <taxon>Gloeobacter</taxon>
    </lineage>
</organism>
<dbReference type="InterPro" id="IPR052386">
    <property type="entry name" value="GPSM"/>
</dbReference>
<sequence>MSDEHFERIIAQARTARSPAAIAHLLKPVLFEMAPEFEIFLERLVATTPSESSAARTLRLIARVWRELQSANERELQLRQFIRELASAGTEEWPALLVNGMDPNGRLALSDDEWQKVAALLEKREGLPVELAVSLRQSLAVYLRIEANLLDWLYTGNSTLGFTRTGPWGSWAALLPVGTARTLLEALDRGESARDFLAAESLDALGWIELTVLLRRIERHLVRSFEQRYPNLPATSRVAVLASTFLTFAIFWADFAQALVRQSALSEASFQNALQILRAFASQPYFPLYGGLLAIFDGPYLRAALTYMGEPLRLGSTPIEKAKLLNLLGYTARLLGDYPRSLALHREALEALEGESDPRVRVANLINQGSTQLRLREFAAASELFERALVYARQVGDRTGQAHALANLGNAYSLALQFEEVLDPERYELAAAYLQQGLEASRQAKERPAEMVALTGLGALQLFLNRAEEALPLLEQSLQLASGLGDLWWEGTARAALAEALVNLDRPLLAVGQAAIAMLTLDRVGSIDWRQPASLLVVLRTRLGDDFNQALQAAKLGEGALGRVEALLRLYLEPRSS</sequence>
<dbReference type="HOGENOM" id="CLU_434575_0_0_3"/>
<proteinExistence type="predicted"/>
<evidence type="ECO:0000256" key="3">
    <source>
        <dbReference type="ARBA" id="ARBA00022737"/>
    </source>
</evidence>
<dbReference type="OrthoDB" id="428332at2"/>
<dbReference type="STRING" id="1183438.GKIL_4116"/>
<evidence type="ECO:0000313" key="4">
    <source>
        <dbReference type="EMBL" id="AGY60362.1"/>
    </source>
</evidence>
<dbReference type="KEGG" id="glj:GKIL_4116"/>
<keyword evidence="2" id="KW-0963">Cytoplasm</keyword>
<keyword evidence="5" id="KW-1185">Reference proteome</keyword>
<protein>
    <recommendedName>
        <fullName evidence="6">Tetratricopeptide repeat protein</fullName>
    </recommendedName>
</protein>
<keyword evidence="3" id="KW-0677">Repeat</keyword>
<evidence type="ECO:0000256" key="1">
    <source>
        <dbReference type="ARBA" id="ARBA00004496"/>
    </source>
</evidence>
<evidence type="ECO:0000256" key="2">
    <source>
        <dbReference type="ARBA" id="ARBA00022490"/>
    </source>
</evidence>
<comment type="subcellular location">
    <subcellularLocation>
        <location evidence="1">Cytoplasm</location>
    </subcellularLocation>
</comment>
<dbReference type="Proteomes" id="UP000017396">
    <property type="component" value="Chromosome"/>
</dbReference>
<evidence type="ECO:0000313" key="5">
    <source>
        <dbReference type="Proteomes" id="UP000017396"/>
    </source>
</evidence>
<dbReference type="Gene3D" id="1.25.40.10">
    <property type="entry name" value="Tetratricopeptide repeat domain"/>
    <property type="match status" value="2"/>
</dbReference>
<dbReference type="PANTHER" id="PTHR45954:SF1">
    <property type="entry name" value="LD33695P"/>
    <property type="match status" value="1"/>
</dbReference>
<dbReference type="eggNOG" id="COG0457">
    <property type="taxonomic scope" value="Bacteria"/>
</dbReference>